<evidence type="ECO:0000313" key="4">
    <source>
        <dbReference type="WBParaSite" id="scaffold4074_cov180.g7598"/>
    </source>
</evidence>
<evidence type="ECO:0000313" key="3">
    <source>
        <dbReference type="Proteomes" id="UP000887561"/>
    </source>
</evidence>
<protein>
    <submittedName>
        <fullName evidence="4">Uncharacterized protein</fullName>
    </submittedName>
</protein>
<keyword evidence="1" id="KW-0175">Coiled coil</keyword>
<evidence type="ECO:0000256" key="1">
    <source>
        <dbReference type="SAM" id="Coils"/>
    </source>
</evidence>
<keyword evidence="3" id="KW-1185">Reference proteome</keyword>
<dbReference type="WBParaSite" id="scaffold4074_cov180.g7598">
    <property type="protein sequence ID" value="scaffold4074_cov180.g7598"/>
    <property type="gene ID" value="scaffold4074_cov180.g7598"/>
</dbReference>
<feature type="region of interest" description="Disordered" evidence="2">
    <location>
        <begin position="1"/>
        <end position="24"/>
    </location>
</feature>
<organism evidence="3 4">
    <name type="scientific">Meloidogyne javanica</name>
    <name type="common">Root-knot nematode worm</name>
    <dbReference type="NCBI Taxonomy" id="6303"/>
    <lineage>
        <taxon>Eukaryota</taxon>
        <taxon>Metazoa</taxon>
        <taxon>Ecdysozoa</taxon>
        <taxon>Nematoda</taxon>
        <taxon>Chromadorea</taxon>
        <taxon>Rhabditida</taxon>
        <taxon>Tylenchina</taxon>
        <taxon>Tylenchomorpha</taxon>
        <taxon>Tylenchoidea</taxon>
        <taxon>Meloidogynidae</taxon>
        <taxon>Meloidogyninae</taxon>
        <taxon>Meloidogyne</taxon>
        <taxon>Meloidogyne incognita group</taxon>
    </lineage>
</organism>
<dbReference type="AlphaFoldDB" id="A0A915MLC3"/>
<name>A0A915MLC3_MELJA</name>
<reference evidence="4" key="1">
    <citation type="submission" date="2022-11" db="UniProtKB">
        <authorList>
            <consortium name="WormBaseParasite"/>
        </authorList>
    </citation>
    <scope>IDENTIFICATION</scope>
</reference>
<feature type="compositionally biased region" description="Basic and acidic residues" evidence="2">
    <location>
        <begin position="1"/>
        <end position="12"/>
    </location>
</feature>
<feature type="coiled-coil region" evidence="1">
    <location>
        <begin position="166"/>
        <end position="193"/>
    </location>
</feature>
<evidence type="ECO:0000256" key="2">
    <source>
        <dbReference type="SAM" id="MobiDB-lite"/>
    </source>
</evidence>
<dbReference type="Proteomes" id="UP000887561">
    <property type="component" value="Unplaced"/>
</dbReference>
<sequence>MEKAECPRKVEGNNHVGGQPPGLRPASHFIQTTFAFRDLEALDRDFSQAVISKLSELRPRLRREALLTLDNENLDCGDDQFSIRCSDYPLNKAFHYLIVEDSRTGAAVYSLSRERNWEAVGRNRAEAEGRLEMALLDALSRHSIDSLLEFGTENALPGFVREVGAAEMEQQMRENHKEKLKNKKEKQSRIELRSPFELRMLNLKILAERQPIFNDSAESLAVQGSSFLKHFHGSELVEAIETQTEVENSPAIFVLFWGTEGSLGEHALHLWKRSAYKWKNMINKKLNINREAVFGVVKCDEEGIELCRAFGILPKQKPQFLAFMDGQRVGQQMGLGEEEFFIDCTYRRSLEGNSEEITHIGAFNANSILQHITRESMPLVLDIGNGFTTDLVIRPEPTLFLIYNSNYKTSPELRTLFSLLPNKLGNKLKSNIKLVELDKAHSLPLEGLLIELGLSNKKEFKETAVFCVLLVSVGSIHCVPVPTVKWFRDEFTNNIVELLGHAFLKASDNNEKITDGSWQRFFPHKSAYLFNFFDFEKKPHPLMQLQLEQINKIFGGQQIKIKPEPVSEHHHNLHNFDGMDNEKAAISGCPMMAHLNNIRDEL</sequence>
<proteinExistence type="predicted"/>
<accession>A0A915MLC3</accession>